<gene>
    <name evidence="3" type="ORF">RFI_29198</name>
</gene>
<organism evidence="3 4">
    <name type="scientific">Reticulomyxa filosa</name>
    <dbReference type="NCBI Taxonomy" id="46433"/>
    <lineage>
        <taxon>Eukaryota</taxon>
        <taxon>Sar</taxon>
        <taxon>Rhizaria</taxon>
        <taxon>Retaria</taxon>
        <taxon>Foraminifera</taxon>
        <taxon>Monothalamids</taxon>
        <taxon>Reticulomyxidae</taxon>
        <taxon>Reticulomyxa</taxon>
    </lineage>
</organism>
<dbReference type="AlphaFoldDB" id="X6M2P9"/>
<dbReference type="PANTHER" id="PTHR12673:SF159">
    <property type="entry name" value="LD03170P"/>
    <property type="match status" value="1"/>
</dbReference>
<feature type="compositionally biased region" description="Basic and acidic residues" evidence="1">
    <location>
        <begin position="24"/>
        <end position="53"/>
    </location>
</feature>
<evidence type="ECO:0000313" key="3">
    <source>
        <dbReference type="EMBL" id="ETO08194.1"/>
    </source>
</evidence>
<dbReference type="Proteomes" id="UP000023152">
    <property type="component" value="Unassembled WGS sequence"/>
</dbReference>
<keyword evidence="4" id="KW-1185">Reference proteome</keyword>
<feature type="compositionally biased region" description="Pro residues" evidence="1">
    <location>
        <begin position="1"/>
        <end position="20"/>
    </location>
</feature>
<dbReference type="SUPFAM" id="SSF48065">
    <property type="entry name" value="DBL homology domain (DH-domain)"/>
    <property type="match status" value="1"/>
</dbReference>
<dbReference type="Pfam" id="PF00621">
    <property type="entry name" value="RhoGEF"/>
    <property type="match status" value="1"/>
</dbReference>
<dbReference type="InterPro" id="IPR035899">
    <property type="entry name" value="DBL_dom_sf"/>
</dbReference>
<dbReference type="InterPro" id="IPR000219">
    <property type="entry name" value="DH_dom"/>
</dbReference>
<evidence type="ECO:0000256" key="1">
    <source>
        <dbReference type="SAM" id="MobiDB-lite"/>
    </source>
</evidence>
<sequence>MATVPKPPNFKVPPPVPKGPPRGGGKDTGKEEKEKNDKTKPAKKETEEREDRRERAIVELIETETTYCRLLDKLVKHYVIPLRDYKLLNEEQHKALFPQLEVIKQLSDTFLQDLTERRKSWDPNKSILSDLIEQFVPYFRMYQQLSKKKKKELE</sequence>
<dbReference type="OrthoDB" id="27593at2759"/>
<feature type="region of interest" description="Disordered" evidence="1">
    <location>
        <begin position="1"/>
        <end position="53"/>
    </location>
</feature>
<proteinExistence type="predicted"/>
<reference evidence="3 4" key="1">
    <citation type="journal article" date="2013" name="Curr. Biol.">
        <title>The Genome of the Foraminiferan Reticulomyxa filosa.</title>
        <authorList>
            <person name="Glockner G."/>
            <person name="Hulsmann N."/>
            <person name="Schleicher M."/>
            <person name="Noegel A.A."/>
            <person name="Eichinger L."/>
            <person name="Gallinger C."/>
            <person name="Pawlowski J."/>
            <person name="Sierra R."/>
            <person name="Euteneuer U."/>
            <person name="Pillet L."/>
            <person name="Moustafa A."/>
            <person name="Platzer M."/>
            <person name="Groth M."/>
            <person name="Szafranski K."/>
            <person name="Schliwa M."/>
        </authorList>
    </citation>
    <scope>NUCLEOTIDE SEQUENCE [LARGE SCALE GENOMIC DNA]</scope>
</reference>
<comment type="caution">
    <text evidence="3">The sequence shown here is derived from an EMBL/GenBank/DDBJ whole genome shotgun (WGS) entry which is preliminary data.</text>
</comment>
<feature type="domain" description="DH" evidence="2">
    <location>
        <begin position="52"/>
        <end position="154"/>
    </location>
</feature>
<protein>
    <recommendedName>
        <fullName evidence="2">DH domain-containing protein</fullName>
    </recommendedName>
</protein>
<accession>X6M2P9</accession>
<dbReference type="PROSITE" id="PS50010">
    <property type="entry name" value="DH_2"/>
    <property type="match status" value="1"/>
</dbReference>
<dbReference type="GO" id="GO:0005737">
    <property type="term" value="C:cytoplasm"/>
    <property type="evidence" value="ECO:0007669"/>
    <property type="project" value="TreeGrafter"/>
</dbReference>
<dbReference type="InterPro" id="IPR051092">
    <property type="entry name" value="FYVE_RhoGEF_PH"/>
</dbReference>
<evidence type="ECO:0000313" key="4">
    <source>
        <dbReference type="Proteomes" id="UP000023152"/>
    </source>
</evidence>
<dbReference type="GO" id="GO:0005085">
    <property type="term" value="F:guanyl-nucleotide exchange factor activity"/>
    <property type="evidence" value="ECO:0007669"/>
    <property type="project" value="InterPro"/>
</dbReference>
<evidence type="ECO:0000259" key="2">
    <source>
        <dbReference type="PROSITE" id="PS50010"/>
    </source>
</evidence>
<name>X6M2P9_RETFI</name>
<dbReference type="Gene3D" id="1.20.900.10">
    <property type="entry name" value="Dbl homology (DH) domain"/>
    <property type="match status" value="1"/>
</dbReference>
<dbReference type="EMBL" id="ASPP01025270">
    <property type="protein sequence ID" value="ETO08194.1"/>
    <property type="molecule type" value="Genomic_DNA"/>
</dbReference>
<dbReference type="PANTHER" id="PTHR12673">
    <property type="entry name" value="FACIOGENITAL DYSPLASIA PROTEIN"/>
    <property type="match status" value="1"/>
</dbReference>